<evidence type="ECO:0000313" key="2">
    <source>
        <dbReference type="Proteomes" id="UP000254866"/>
    </source>
</evidence>
<dbReference type="RefSeq" id="XP_031873782.1">
    <property type="nucleotide sequence ID" value="XM_032009728.1"/>
</dbReference>
<protein>
    <submittedName>
        <fullName evidence="1">Uncharacterized protein</fullName>
    </submittedName>
</protein>
<accession>A0A370U024</accession>
<sequence length="72" mass="8166">MLADEFSKMLLANTLKIDTFQESRGYGPIGLLRRRIVEPNSASLDYALQEKDTIEGNHLTMCRFYGPDDNGK</sequence>
<dbReference type="EMBL" id="NPIC01000001">
    <property type="protein sequence ID" value="RDL41126.1"/>
    <property type="molecule type" value="Genomic_DNA"/>
</dbReference>
<dbReference type="Proteomes" id="UP000254866">
    <property type="component" value="Unassembled WGS sequence"/>
</dbReference>
<evidence type="ECO:0000313" key="1">
    <source>
        <dbReference type="EMBL" id="RDL41126.1"/>
    </source>
</evidence>
<reference evidence="1 2" key="1">
    <citation type="journal article" date="2018" name="IMA Fungus">
        <title>IMA Genome-F 9: Draft genome sequence of Annulohypoxylon stygium, Aspergillus mulundensis, Berkeleyomyces basicola (syn. Thielaviopsis basicola), Ceratocystis smalleyi, two Cercospora beticola strains, Coleophoma cylindrospora, Fusarium fracticaudum, Phialophora cf. hyalina, and Morchella septimelata.</title>
        <authorList>
            <person name="Wingfield B.D."/>
            <person name="Bills G.F."/>
            <person name="Dong Y."/>
            <person name="Huang W."/>
            <person name="Nel W.J."/>
            <person name="Swalarsk-Parry B.S."/>
            <person name="Vaghefi N."/>
            <person name="Wilken P.M."/>
            <person name="An Z."/>
            <person name="de Beer Z.W."/>
            <person name="De Vos L."/>
            <person name="Chen L."/>
            <person name="Duong T.A."/>
            <person name="Gao Y."/>
            <person name="Hammerbacher A."/>
            <person name="Kikkert J.R."/>
            <person name="Li Y."/>
            <person name="Li H."/>
            <person name="Li K."/>
            <person name="Li Q."/>
            <person name="Liu X."/>
            <person name="Ma X."/>
            <person name="Naidoo K."/>
            <person name="Pethybridge S.J."/>
            <person name="Sun J."/>
            <person name="Steenkamp E.T."/>
            <person name="van der Nest M.A."/>
            <person name="van Wyk S."/>
            <person name="Wingfield M.J."/>
            <person name="Xiong C."/>
            <person name="Yue Q."/>
            <person name="Zhang X."/>
        </authorList>
    </citation>
    <scope>NUCLEOTIDE SEQUENCE [LARGE SCALE GENOMIC DNA]</scope>
    <source>
        <strain evidence="1 2">BP 5553</strain>
    </source>
</reference>
<keyword evidence="2" id="KW-1185">Reference proteome</keyword>
<gene>
    <name evidence="1" type="ORF">BP5553_01105</name>
</gene>
<organism evidence="1 2">
    <name type="scientific">Venustampulla echinocandica</name>
    <dbReference type="NCBI Taxonomy" id="2656787"/>
    <lineage>
        <taxon>Eukaryota</taxon>
        <taxon>Fungi</taxon>
        <taxon>Dikarya</taxon>
        <taxon>Ascomycota</taxon>
        <taxon>Pezizomycotina</taxon>
        <taxon>Leotiomycetes</taxon>
        <taxon>Helotiales</taxon>
        <taxon>Pleuroascaceae</taxon>
        <taxon>Venustampulla</taxon>
    </lineage>
</organism>
<name>A0A370U024_9HELO</name>
<dbReference type="GeneID" id="43593954"/>
<proteinExistence type="predicted"/>
<comment type="caution">
    <text evidence="1">The sequence shown here is derived from an EMBL/GenBank/DDBJ whole genome shotgun (WGS) entry which is preliminary data.</text>
</comment>
<dbReference type="AlphaFoldDB" id="A0A370U024"/>
<dbReference type="OrthoDB" id="1658288at2759"/>